<feature type="transmembrane region" description="Helical" evidence="1">
    <location>
        <begin position="108"/>
        <end position="132"/>
    </location>
</feature>
<keyword evidence="1" id="KW-1133">Transmembrane helix</keyword>
<evidence type="ECO:0000313" key="2">
    <source>
        <dbReference type="EMBL" id="KAG9446430.1"/>
    </source>
</evidence>
<evidence type="ECO:0000313" key="3">
    <source>
        <dbReference type="Proteomes" id="UP000825729"/>
    </source>
</evidence>
<proteinExistence type="predicted"/>
<organism evidence="2 3">
    <name type="scientific">Aristolochia fimbriata</name>
    <name type="common">White veined hardy Dutchman's pipe vine</name>
    <dbReference type="NCBI Taxonomy" id="158543"/>
    <lineage>
        <taxon>Eukaryota</taxon>
        <taxon>Viridiplantae</taxon>
        <taxon>Streptophyta</taxon>
        <taxon>Embryophyta</taxon>
        <taxon>Tracheophyta</taxon>
        <taxon>Spermatophyta</taxon>
        <taxon>Magnoliopsida</taxon>
        <taxon>Magnoliidae</taxon>
        <taxon>Piperales</taxon>
        <taxon>Aristolochiaceae</taxon>
        <taxon>Aristolochia</taxon>
    </lineage>
</organism>
<comment type="caution">
    <text evidence="2">The sequence shown here is derived from an EMBL/GenBank/DDBJ whole genome shotgun (WGS) entry which is preliminary data.</text>
</comment>
<evidence type="ECO:0000256" key="1">
    <source>
        <dbReference type="SAM" id="Phobius"/>
    </source>
</evidence>
<feature type="transmembrane region" description="Helical" evidence="1">
    <location>
        <begin position="42"/>
        <end position="67"/>
    </location>
</feature>
<dbReference type="AlphaFoldDB" id="A0AAV7EC48"/>
<protein>
    <submittedName>
        <fullName evidence="2">Uncharacterized protein</fullName>
    </submittedName>
</protein>
<keyword evidence="1" id="KW-0472">Membrane</keyword>
<accession>A0AAV7EC48</accession>
<dbReference type="EMBL" id="JAINDJ010000005">
    <property type="protein sequence ID" value="KAG9446430.1"/>
    <property type="molecule type" value="Genomic_DNA"/>
</dbReference>
<keyword evidence="1" id="KW-0812">Transmembrane</keyword>
<name>A0AAV7EC48_ARIFI</name>
<dbReference type="Proteomes" id="UP000825729">
    <property type="component" value="Unassembled WGS sequence"/>
</dbReference>
<reference evidence="2 3" key="1">
    <citation type="submission" date="2021-07" db="EMBL/GenBank/DDBJ databases">
        <title>The Aristolochia fimbriata genome: insights into angiosperm evolution, floral development and chemical biosynthesis.</title>
        <authorList>
            <person name="Jiao Y."/>
        </authorList>
    </citation>
    <scope>NUCLEOTIDE SEQUENCE [LARGE SCALE GENOMIC DNA]</scope>
    <source>
        <strain evidence="2">IBCAS-2021</strain>
        <tissue evidence="2">Leaf</tissue>
    </source>
</reference>
<gene>
    <name evidence="2" type="ORF">H6P81_012558</name>
</gene>
<keyword evidence="3" id="KW-1185">Reference proteome</keyword>
<sequence>MAELIAPPCVRHLLRCHLYSLSRRATIPPETASRIQDLGFRVLIFFLFFPTVWGFSSLHVIVFFSVFSNGSFMCNVHFVRCRRRRGCSQAEELHFAGSKCLNFSFPHFVVMAASQCLAWLLSASLVEICWLFGSDRKWSG</sequence>